<sequence>MSSDQRAAAVAHRQDRPWRHWASGRWALATSIAAWACMAVMAVLFTASIGMPGDGDHAMQATRLPMRITLLMAMLAAVGSLATGSAALRFGRQPGAAIAALILLLVVLLLSGVSLLGLMA</sequence>
<feature type="transmembrane region" description="Helical" evidence="1">
    <location>
        <begin position="96"/>
        <end position="118"/>
    </location>
</feature>
<dbReference type="Proteomes" id="UP000234345">
    <property type="component" value="Unassembled WGS sequence"/>
</dbReference>
<evidence type="ECO:0000313" key="3">
    <source>
        <dbReference type="Proteomes" id="UP000234345"/>
    </source>
</evidence>
<comment type="caution">
    <text evidence="2">The sequence shown here is derived from an EMBL/GenBank/DDBJ whole genome shotgun (WGS) entry which is preliminary data.</text>
</comment>
<name>A0A7Z7J2K0_XANCH</name>
<keyword evidence="1" id="KW-0812">Transmembrane</keyword>
<protein>
    <submittedName>
        <fullName evidence="2">Uncharacterized protein</fullName>
    </submittedName>
</protein>
<evidence type="ECO:0000313" key="2">
    <source>
        <dbReference type="EMBL" id="SOO25019.1"/>
    </source>
</evidence>
<dbReference type="AlphaFoldDB" id="A0A7Z7J2K0"/>
<feature type="transmembrane region" description="Helical" evidence="1">
    <location>
        <begin position="26"/>
        <end position="47"/>
    </location>
</feature>
<reference evidence="2 3" key="1">
    <citation type="submission" date="2017-10" db="EMBL/GenBank/DDBJ databases">
        <authorList>
            <person name="Regsiter A."/>
            <person name="William W."/>
        </authorList>
    </citation>
    <scope>NUCLEOTIDE SEQUENCE [LARGE SCALE GENOMIC DNA]</scope>
    <source>
        <strain evidence="2 3">CFBP6991</strain>
    </source>
</reference>
<evidence type="ECO:0000256" key="1">
    <source>
        <dbReference type="SAM" id="Phobius"/>
    </source>
</evidence>
<proteinExistence type="predicted"/>
<feature type="transmembrane region" description="Helical" evidence="1">
    <location>
        <begin position="68"/>
        <end position="90"/>
    </location>
</feature>
<accession>A0A7Z7J2K0</accession>
<keyword evidence="1" id="KW-0472">Membrane</keyword>
<gene>
    <name evidence="2" type="ORF">XFF6991_420236</name>
</gene>
<keyword evidence="1" id="KW-1133">Transmembrane helix</keyword>
<dbReference type="EMBL" id="OCZC01000069">
    <property type="protein sequence ID" value="SOO25019.1"/>
    <property type="molecule type" value="Genomic_DNA"/>
</dbReference>
<organism evidence="2 3">
    <name type="scientific">Xanthomonas campestris pv. phaseoli</name>
    <dbReference type="NCBI Taxonomy" id="317013"/>
    <lineage>
        <taxon>Bacteria</taxon>
        <taxon>Pseudomonadati</taxon>
        <taxon>Pseudomonadota</taxon>
        <taxon>Gammaproteobacteria</taxon>
        <taxon>Lysobacterales</taxon>
        <taxon>Lysobacteraceae</taxon>
        <taxon>Xanthomonas</taxon>
    </lineage>
</organism>